<evidence type="ECO:0000256" key="2">
    <source>
        <dbReference type="ARBA" id="ARBA00007165"/>
    </source>
</evidence>
<dbReference type="STRING" id="706570.PT85_14910"/>
<dbReference type="CDD" id="cd06662">
    <property type="entry name" value="SURF1"/>
    <property type="match status" value="1"/>
</dbReference>
<dbReference type="PROSITE" id="PS50895">
    <property type="entry name" value="SURF1"/>
    <property type="match status" value="1"/>
</dbReference>
<keyword evidence="5 6" id="KW-0472">Membrane</keyword>
<dbReference type="InterPro" id="IPR045214">
    <property type="entry name" value="Surf1/Surf4"/>
</dbReference>
<comment type="similarity">
    <text evidence="2 6">Belongs to the SURF1 family.</text>
</comment>
<protein>
    <recommendedName>
        <fullName evidence="6">SURF1-like protein</fullName>
    </recommendedName>
</protein>
<dbReference type="InterPro" id="IPR002994">
    <property type="entry name" value="Surf1/Shy1"/>
</dbReference>
<gene>
    <name evidence="7" type="ORF">PT85_14910</name>
</gene>
<keyword evidence="3 6" id="KW-0812">Transmembrane</keyword>
<keyword evidence="6" id="KW-1003">Cell membrane</keyword>
<keyword evidence="4 6" id="KW-1133">Transmembrane helix</keyword>
<accession>A0A0B3BH35</accession>
<dbReference type="PANTHER" id="PTHR23427">
    <property type="entry name" value="SURFEIT LOCUS PROTEIN"/>
    <property type="match status" value="1"/>
</dbReference>
<dbReference type="PANTHER" id="PTHR23427:SF2">
    <property type="entry name" value="SURFEIT LOCUS PROTEIN 1"/>
    <property type="match status" value="1"/>
</dbReference>
<evidence type="ECO:0000256" key="5">
    <source>
        <dbReference type="ARBA" id="ARBA00023136"/>
    </source>
</evidence>
<reference evidence="7 8" key="1">
    <citation type="submission" date="2014-11" db="EMBL/GenBank/DDBJ databases">
        <title>Genome sequence of Pseudomonas tuomuerensis JCM 14085.</title>
        <authorList>
            <person name="Shin S.-K."/>
            <person name="Yi H."/>
        </authorList>
    </citation>
    <scope>NUCLEOTIDE SEQUENCE [LARGE SCALE GENOMIC DNA]</scope>
    <source>
        <strain evidence="7 8">JCM 14085</strain>
    </source>
</reference>
<evidence type="ECO:0000256" key="1">
    <source>
        <dbReference type="ARBA" id="ARBA00004370"/>
    </source>
</evidence>
<evidence type="ECO:0000313" key="8">
    <source>
        <dbReference type="Proteomes" id="UP000030980"/>
    </source>
</evidence>
<dbReference type="AlphaFoldDB" id="A0A0B3BH35"/>
<feature type="transmembrane region" description="Helical" evidence="6">
    <location>
        <begin position="215"/>
        <end position="234"/>
    </location>
</feature>
<organism evidence="7 8">
    <name type="scientific">Pseudomonas flexibilis</name>
    <dbReference type="NCBI Taxonomy" id="706570"/>
    <lineage>
        <taxon>Bacteria</taxon>
        <taxon>Pseudomonadati</taxon>
        <taxon>Pseudomonadota</taxon>
        <taxon>Gammaproteobacteria</taxon>
        <taxon>Pseudomonadales</taxon>
        <taxon>Pseudomonadaceae</taxon>
        <taxon>Pseudomonas</taxon>
    </lineage>
</organism>
<dbReference type="GO" id="GO:0005886">
    <property type="term" value="C:plasma membrane"/>
    <property type="evidence" value="ECO:0007669"/>
    <property type="project" value="UniProtKB-SubCell"/>
</dbReference>
<name>A0A0B3BH35_9PSED</name>
<sequence>MGKQYRQPGPRFRPGWLPSLVVLMLLPVLCSLGYWQLSRAEEKRQILAAEAQRRVAPPVPVQTLLSEPEPAFVRVRLRGRFDAAHSLLLDNRVQQGQVGVELVQPFMDHPSGRWVLVNRGWLPWPDRRLPPQFETPAGELQLTAWTYVPPGRSLLAVGNATGWPRLVNRLDPPAIWQELRRPGVLLELRLEPGPAALIPNWPSVSMEPQKHQGYAVQWFGLAAALLALFIHLGIHRAREARHASIAAP</sequence>
<dbReference type="Proteomes" id="UP000030980">
    <property type="component" value="Unassembled WGS sequence"/>
</dbReference>
<dbReference type="EMBL" id="JTAK01000006">
    <property type="protein sequence ID" value="KHO63788.1"/>
    <property type="molecule type" value="Genomic_DNA"/>
</dbReference>
<comment type="subcellular location">
    <subcellularLocation>
        <location evidence="6">Cell membrane</location>
        <topology evidence="6">Multi-pass membrane protein</topology>
    </subcellularLocation>
    <subcellularLocation>
        <location evidence="1">Membrane</location>
    </subcellularLocation>
</comment>
<comment type="caution">
    <text evidence="7">The sequence shown here is derived from an EMBL/GenBank/DDBJ whole genome shotgun (WGS) entry which is preliminary data.</text>
</comment>
<feature type="transmembrane region" description="Helical" evidence="6">
    <location>
        <begin position="15"/>
        <end position="35"/>
    </location>
</feature>
<keyword evidence="8" id="KW-1185">Reference proteome</keyword>
<dbReference type="Pfam" id="PF02104">
    <property type="entry name" value="SURF1"/>
    <property type="match status" value="1"/>
</dbReference>
<evidence type="ECO:0000256" key="3">
    <source>
        <dbReference type="ARBA" id="ARBA00022692"/>
    </source>
</evidence>
<proteinExistence type="inferred from homology"/>
<evidence type="ECO:0000256" key="6">
    <source>
        <dbReference type="RuleBase" id="RU363076"/>
    </source>
</evidence>
<evidence type="ECO:0000256" key="4">
    <source>
        <dbReference type="ARBA" id="ARBA00022989"/>
    </source>
</evidence>
<evidence type="ECO:0000313" key="7">
    <source>
        <dbReference type="EMBL" id="KHO63788.1"/>
    </source>
</evidence>